<keyword evidence="2" id="KW-0732">Signal</keyword>
<comment type="caution">
    <text evidence="3">The sequence shown here is derived from an EMBL/GenBank/DDBJ whole genome shotgun (WGS) entry which is preliminary data.</text>
</comment>
<gene>
    <name evidence="3" type="ORF">EVOR1521_LOCUS20717</name>
</gene>
<feature type="compositionally biased region" description="Polar residues" evidence="1">
    <location>
        <begin position="186"/>
        <end position="200"/>
    </location>
</feature>
<dbReference type="InterPro" id="IPR021109">
    <property type="entry name" value="Peptidase_aspartic_dom_sf"/>
</dbReference>
<evidence type="ECO:0000256" key="2">
    <source>
        <dbReference type="SAM" id="SignalP"/>
    </source>
</evidence>
<sequence length="485" mass="51014">MDLAFQLLAAAAAFLLQGCEIMENIQAATGVGQSNAGQRNASAGETKSAVPAVPLAAGMWGGDLRLLVDVSPGSDASSPKQRLVLDTGSSTLAFCSKALTTQPQYQQTSYISCNIYNPGGTATGYWGPFVKGPVLLGGFQLDADYSIMAQELNMPCTQGLQGIFGIAFRQLDSAYHAEQSPDWPTAQESRSGSPGTSLSCPKQPAGVEPSPLISNLRSMGGEQIGIYWSGQQGDEAGSLYLGEAATLNQHYDASSALGPAQLGELGWYDIQVQSITVGSQSFTDLECDPSRGKTCIMDTGTPAIVVPEEVFNYAQISGGSLTFQLAGAGGAPTLLQFDLQALRQANALMKANSDDGMILGLPLWMFYYTVFDIGQKTAYFVPTSNSAMPAPVPAEEPQPGSGGDSPWNPQPAGDSPWNPQPAGDSPWNPQPAGDSPWNPQPAGDSPWNPFPLPGGVWLEDNATDPENTTEPVEEDGRKLSSAIHV</sequence>
<feature type="chain" id="PRO_5041239575" description="Peptidase A1 domain-containing protein" evidence="2">
    <location>
        <begin position="22"/>
        <end position="485"/>
    </location>
</feature>
<feature type="region of interest" description="Disordered" evidence="1">
    <location>
        <begin position="390"/>
        <end position="485"/>
    </location>
</feature>
<proteinExistence type="predicted"/>
<dbReference type="Gene3D" id="2.40.70.10">
    <property type="entry name" value="Acid Proteases"/>
    <property type="match status" value="2"/>
</dbReference>
<accession>A0AA36J0X9</accession>
<name>A0AA36J0X9_9DINO</name>
<feature type="region of interest" description="Disordered" evidence="1">
    <location>
        <begin position="178"/>
        <end position="207"/>
    </location>
</feature>
<evidence type="ECO:0000313" key="4">
    <source>
        <dbReference type="Proteomes" id="UP001178507"/>
    </source>
</evidence>
<evidence type="ECO:0000313" key="3">
    <source>
        <dbReference type="EMBL" id="CAJ1396489.1"/>
    </source>
</evidence>
<dbReference type="SUPFAM" id="SSF50630">
    <property type="entry name" value="Acid proteases"/>
    <property type="match status" value="1"/>
</dbReference>
<feature type="signal peptide" evidence="2">
    <location>
        <begin position="1"/>
        <end position="21"/>
    </location>
</feature>
<evidence type="ECO:0008006" key="5">
    <source>
        <dbReference type="Google" id="ProtNLM"/>
    </source>
</evidence>
<dbReference type="Proteomes" id="UP001178507">
    <property type="component" value="Unassembled WGS sequence"/>
</dbReference>
<reference evidence="3" key="1">
    <citation type="submission" date="2023-08" db="EMBL/GenBank/DDBJ databases">
        <authorList>
            <person name="Chen Y."/>
            <person name="Shah S."/>
            <person name="Dougan E. K."/>
            <person name="Thang M."/>
            <person name="Chan C."/>
        </authorList>
    </citation>
    <scope>NUCLEOTIDE SEQUENCE</scope>
</reference>
<dbReference type="AlphaFoldDB" id="A0AA36J0X9"/>
<organism evidence="3 4">
    <name type="scientific">Effrenium voratum</name>
    <dbReference type="NCBI Taxonomy" id="2562239"/>
    <lineage>
        <taxon>Eukaryota</taxon>
        <taxon>Sar</taxon>
        <taxon>Alveolata</taxon>
        <taxon>Dinophyceae</taxon>
        <taxon>Suessiales</taxon>
        <taxon>Symbiodiniaceae</taxon>
        <taxon>Effrenium</taxon>
    </lineage>
</organism>
<keyword evidence="4" id="KW-1185">Reference proteome</keyword>
<evidence type="ECO:0000256" key="1">
    <source>
        <dbReference type="SAM" id="MobiDB-lite"/>
    </source>
</evidence>
<protein>
    <recommendedName>
        <fullName evidence="5">Peptidase A1 domain-containing protein</fullName>
    </recommendedName>
</protein>
<dbReference type="EMBL" id="CAUJNA010003233">
    <property type="protein sequence ID" value="CAJ1396489.1"/>
    <property type="molecule type" value="Genomic_DNA"/>
</dbReference>